<evidence type="ECO:0000256" key="1">
    <source>
        <dbReference type="ARBA" id="ARBA00022485"/>
    </source>
</evidence>
<feature type="domain" description="Dihydroprymidine dehydrogenase" evidence="7">
    <location>
        <begin position="24"/>
        <end position="134"/>
    </location>
</feature>
<dbReference type="Pfam" id="PF07992">
    <property type="entry name" value="Pyr_redox_2"/>
    <property type="match status" value="1"/>
</dbReference>
<dbReference type="Pfam" id="PF14691">
    <property type="entry name" value="Fer4_20"/>
    <property type="match status" value="1"/>
</dbReference>
<dbReference type="PRINTS" id="PR00419">
    <property type="entry name" value="ADXRDTASE"/>
</dbReference>
<dbReference type="InterPro" id="IPR006006">
    <property type="entry name" value="GltD-like"/>
</dbReference>
<accession>A0ABU7U4F8</accession>
<evidence type="ECO:0000256" key="4">
    <source>
        <dbReference type="ARBA" id="ARBA00023004"/>
    </source>
</evidence>
<dbReference type="SUPFAM" id="SSF46548">
    <property type="entry name" value="alpha-helical ferredoxin"/>
    <property type="match status" value="1"/>
</dbReference>
<dbReference type="PANTHER" id="PTHR42783:SF3">
    <property type="entry name" value="GLUTAMATE SYNTHASE [NADPH] SMALL CHAIN-RELATED"/>
    <property type="match status" value="1"/>
</dbReference>
<sequence length="490" mass="53613">MVERMLQFVSVPQEMPQKRDADARRHDFAEIYKGFALKQAERQAGRCSQCGVPFCSVHCPLGNNIPDWLKLTAEGRLEEAYAVAAATNSFPEICGRVCPQDRLCEGNCVIQKGFESVTIGAVEKFVTENAFAEGWVKPRLPRDELAQSVAIIGAGPAGLAAAERLRARGYQVHVYDRHDRVGGLLVYGIPSFKLEKHIIARRHDLLVRQGVTFHLNTEIGEGEGRISFAALRDQYDAVFIATGVYQSRDIALPGAARAGVIQALAYLTESNKRGYHEVSDAETALHARDRRVVLIGGGDTAMDCVRTAIRQGAASVTCLYRRDRENMPGSAQEVRNAEEEGVTFSWLTTPVEFVGAKQIEAIKVQAMRLGGIGPTGRRDVEPVLGDVRQIPADLVILALGFEPEDLRADWRVPELGVTHWGTVQTRPGQYETNLEGVFAGGDIVRGASLVVWAIRDGQEAADAMHAYLKARGAAEPCAATPVMKKRRVGE</sequence>
<keyword evidence="4" id="KW-0408">Iron</keyword>
<dbReference type="SUPFAM" id="SSF51971">
    <property type="entry name" value="Nucleotide-binding domain"/>
    <property type="match status" value="1"/>
</dbReference>
<name>A0ABU7U4F8_9PROT</name>
<dbReference type="InterPro" id="IPR009051">
    <property type="entry name" value="Helical_ferredxn"/>
</dbReference>
<evidence type="ECO:0000313" key="9">
    <source>
        <dbReference type="Proteomes" id="UP001312908"/>
    </source>
</evidence>
<protein>
    <submittedName>
        <fullName evidence="8">Glutamate synthase [NADPH] small chain</fullName>
    </submittedName>
</protein>
<evidence type="ECO:0000313" key="8">
    <source>
        <dbReference type="EMBL" id="MEE8658767.1"/>
    </source>
</evidence>
<keyword evidence="9" id="KW-1185">Reference proteome</keyword>
<dbReference type="EMBL" id="JAWJZY010000002">
    <property type="protein sequence ID" value="MEE8658767.1"/>
    <property type="molecule type" value="Genomic_DNA"/>
</dbReference>
<comment type="caution">
    <text evidence="8">The sequence shown here is derived from an EMBL/GenBank/DDBJ whole genome shotgun (WGS) entry which is preliminary data.</text>
</comment>
<organism evidence="8 9">
    <name type="scientific">Sorlinia euscelidii</name>
    <dbReference type="NCBI Taxonomy" id="3081148"/>
    <lineage>
        <taxon>Bacteria</taxon>
        <taxon>Pseudomonadati</taxon>
        <taxon>Pseudomonadota</taxon>
        <taxon>Alphaproteobacteria</taxon>
        <taxon>Acetobacterales</taxon>
        <taxon>Acetobacteraceae</taxon>
        <taxon>Sorlinia</taxon>
    </lineage>
</organism>
<evidence type="ECO:0000256" key="3">
    <source>
        <dbReference type="ARBA" id="ARBA00023002"/>
    </source>
</evidence>
<gene>
    <name evidence="8" type="ORF">DOFOFD_07055</name>
</gene>
<keyword evidence="2" id="KW-0479">Metal-binding</keyword>
<dbReference type="Gene3D" id="3.50.50.60">
    <property type="entry name" value="FAD/NAD(P)-binding domain"/>
    <property type="match status" value="2"/>
</dbReference>
<dbReference type="Proteomes" id="UP001312908">
    <property type="component" value="Unassembled WGS sequence"/>
</dbReference>
<dbReference type="InterPro" id="IPR028261">
    <property type="entry name" value="DPD_II"/>
</dbReference>
<evidence type="ECO:0000259" key="7">
    <source>
        <dbReference type="Pfam" id="PF14691"/>
    </source>
</evidence>
<keyword evidence="1" id="KW-0004">4Fe-4S</keyword>
<dbReference type="InterPro" id="IPR023753">
    <property type="entry name" value="FAD/NAD-binding_dom"/>
</dbReference>
<dbReference type="Gene3D" id="1.10.1060.10">
    <property type="entry name" value="Alpha-helical ferredoxin"/>
    <property type="match status" value="1"/>
</dbReference>
<reference evidence="8 9" key="1">
    <citation type="submission" date="2023-10" db="EMBL/GenBank/DDBJ databases">
        <title>Sorlinia euscelidii gen. nov., sp. nov., an acetic acid bacteria isolated from the gut of Euscelidius variegatus emitter.</title>
        <authorList>
            <person name="Michoud G."/>
            <person name="Marasco R."/>
            <person name="Seferji K."/>
            <person name="Gonella E."/>
            <person name="Garuglieri E."/>
            <person name="Alma A."/>
            <person name="Mapelli F."/>
            <person name="Borin S."/>
            <person name="Daffonchio D."/>
            <person name="Crotti E."/>
        </authorList>
    </citation>
    <scope>NUCLEOTIDE SEQUENCE [LARGE SCALE GENOMIC DNA]</scope>
    <source>
        <strain evidence="8 9">EV16P</strain>
    </source>
</reference>
<evidence type="ECO:0000256" key="2">
    <source>
        <dbReference type="ARBA" id="ARBA00022723"/>
    </source>
</evidence>
<keyword evidence="3" id="KW-0560">Oxidoreductase</keyword>
<dbReference type="RefSeq" id="WP_394819743.1">
    <property type="nucleotide sequence ID" value="NZ_JAWJZY010000002.1"/>
</dbReference>
<evidence type="ECO:0000259" key="6">
    <source>
        <dbReference type="Pfam" id="PF07992"/>
    </source>
</evidence>
<proteinExistence type="predicted"/>
<keyword evidence="5" id="KW-0411">Iron-sulfur</keyword>
<feature type="domain" description="FAD/NAD(P)-binding" evidence="6">
    <location>
        <begin position="148"/>
        <end position="457"/>
    </location>
</feature>
<dbReference type="PANTHER" id="PTHR42783">
    <property type="entry name" value="GLUTAMATE SYNTHASE [NADPH] SMALL CHAIN"/>
    <property type="match status" value="1"/>
</dbReference>
<dbReference type="NCBIfam" id="TIGR01318">
    <property type="entry name" value="gltD_gamma_fam"/>
    <property type="match status" value="1"/>
</dbReference>
<evidence type="ECO:0000256" key="5">
    <source>
        <dbReference type="ARBA" id="ARBA00023014"/>
    </source>
</evidence>
<dbReference type="InterPro" id="IPR036188">
    <property type="entry name" value="FAD/NAD-bd_sf"/>
</dbReference>